<protein>
    <recommendedName>
        <fullName evidence="6">RNA polymerase sigma factor</fullName>
    </recommendedName>
</protein>
<dbReference type="InterPro" id="IPR036388">
    <property type="entry name" value="WH-like_DNA-bd_sf"/>
</dbReference>
<dbReference type="AlphaFoldDB" id="A0A420W418"/>
<dbReference type="InterPro" id="IPR014284">
    <property type="entry name" value="RNA_pol_sigma-70_dom"/>
</dbReference>
<feature type="domain" description="RNA polymerase sigma factor 70 region 4 type 2" evidence="8">
    <location>
        <begin position="136"/>
        <end position="180"/>
    </location>
</feature>
<comment type="similarity">
    <text evidence="1 6">Belongs to the sigma-70 factor family. ECF subfamily.</text>
</comment>
<feature type="domain" description="RNA polymerase sigma-70 region 2" evidence="7">
    <location>
        <begin position="38"/>
        <end position="104"/>
    </location>
</feature>
<sequence>MFKQHATFPFEKLTMDAIAENKLMISLSQGDEHSFFALYERYSHALFSNVFRMVKDRQVSEEIVQDVFLKVWQKRSTIDPTRSFKSWIFTIAKNDVISWYRKLAKETALQENLYQHFEQLYVMDKEGDIQEQQSALLERALNTLSERRKEIFVLCKIEQKSYEEVARKLNISVSTVSNAMVKSNQHIRQFVQDHYDEILVILVTFYFF</sequence>
<dbReference type="GO" id="GO:0003677">
    <property type="term" value="F:DNA binding"/>
    <property type="evidence" value="ECO:0007669"/>
    <property type="project" value="UniProtKB-KW"/>
</dbReference>
<dbReference type="GO" id="GO:0006352">
    <property type="term" value="P:DNA-templated transcription initiation"/>
    <property type="evidence" value="ECO:0007669"/>
    <property type="project" value="InterPro"/>
</dbReference>
<dbReference type="InterPro" id="IPR007627">
    <property type="entry name" value="RNA_pol_sigma70_r2"/>
</dbReference>
<evidence type="ECO:0000256" key="4">
    <source>
        <dbReference type="ARBA" id="ARBA00023125"/>
    </source>
</evidence>
<dbReference type="PROSITE" id="PS01063">
    <property type="entry name" value="SIGMA70_ECF"/>
    <property type="match status" value="1"/>
</dbReference>
<dbReference type="InterPro" id="IPR013249">
    <property type="entry name" value="RNA_pol_sigma70_r4_t2"/>
</dbReference>
<dbReference type="InterPro" id="IPR013324">
    <property type="entry name" value="RNA_pol_sigma_r3/r4-like"/>
</dbReference>
<evidence type="ECO:0000259" key="8">
    <source>
        <dbReference type="Pfam" id="PF08281"/>
    </source>
</evidence>
<comment type="caution">
    <text evidence="9">The sequence shown here is derived from an EMBL/GenBank/DDBJ whole genome shotgun (WGS) entry which is preliminary data.</text>
</comment>
<evidence type="ECO:0000256" key="5">
    <source>
        <dbReference type="ARBA" id="ARBA00023163"/>
    </source>
</evidence>
<accession>A0A420W418</accession>
<dbReference type="Proteomes" id="UP000282423">
    <property type="component" value="Unassembled WGS sequence"/>
</dbReference>
<keyword evidence="5 6" id="KW-0804">Transcription</keyword>
<dbReference type="SUPFAM" id="SSF88659">
    <property type="entry name" value="Sigma3 and sigma4 domains of RNA polymerase sigma factors"/>
    <property type="match status" value="1"/>
</dbReference>
<dbReference type="PANTHER" id="PTHR43133">
    <property type="entry name" value="RNA POLYMERASE ECF-TYPE SIGMA FACTO"/>
    <property type="match status" value="1"/>
</dbReference>
<keyword evidence="4 6" id="KW-0238">DNA-binding</keyword>
<name>A0A420W418_9SPHI</name>
<evidence type="ECO:0000256" key="6">
    <source>
        <dbReference type="RuleBase" id="RU000716"/>
    </source>
</evidence>
<gene>
    <name evidence="9" type="ORF">D7322_00955</name>
</gene>
<dbReference type="CDD" id="cd06171">
    <property type="entry name" value="Sigma70_r4"/>
    <property type="match status" value="1"/>
</dbReference>
<evidence type="ECO:0000259" key="7">
    <source>
        <dbReference type="Pfam" id="PF04542"/>
    </source>
</evidence>
<dbReference type="SUPFAM" id="SSF88946">
    <property type="entry name" value="Sigma2 domain of RNA polymerase sigma factors"/>
    <property type="match status" value="1"/>
</dbReference>
<dbReference type="InterPro" id="IPR000838">
    <property type="entry name" value="RNA_pol_sigma70_ECF_CS"/>
</dbReference>
<evidence type="ECO:0000313" key="9">
    <source>
        <dbReference type="EMBL" id="RKO73274.1"/>
    </source>
</evidence>
<dbReference type="GO" id="GO:0016987">
    <property type="term" value="F:sigma factor activity"/>
    <property type="evidence" value="ECO:0007669"/>
    <property type="project" value="UniProtKB-KW"/>
</dbReference>
<dbReference type="Gene3D" id="1.10.1740.10">
    <property type="match status" value="1"/>
</dbReference>
<reference evidence="9 10" key="1">
    <citation type="submission" date="2018-10" db="EMBL/GenBank/DDBJ databases">
        <title>Sphingobacterium sp. M05W1-28.</title>
        <authorList>
            <person name="Cai H."/>
        </authorList>
    </citation>
    <scope>NUCLEOTIDE SEQUENCE [LARGE SCALE GENOMIC DNA]</scope>
    <source>
        <strain evidence="9 10">M05W1-28</strain>
    </source>
</reference>
<dbReference type="InterPro" id="IPR039425">
    <property type="entry name" value="RNA_pol_sigma-70-like"/>
</dbReference>
<dbReference type="EMBL" id="RBWS01000001">
    <property type="protein sequence ID" value="RKO73274.1"/>
    <property type="molecule type" value="Genomic_DNA"/>
</dbReference>
<keyword evidence="10" id="KW-1185">Reference proteome</keyword>
<evidence type="ECO:0000256" key="1">
    <source>
        <dbReference type="ARBA" id="ARBA00010641"/>
    </source>
</evidence>
<dbReference type="InterPro" id="IPR013325">
    <property type="entry name" value="RNA_pol_sigma_r2"/>
</dbReference>
<dbReference type="PANTHER" id="PTHR43133:SF46">
    <property type="entry name" value="RNA POLYMERASE SIGMA-70 FACTOR ECF SUBFAMILY"/>
    <property type="match status" value="1"/>
</dbReference>
<keyword evidence="3 6" id="KW-0731">Sigma factor</keyword>
<dbReference type="Pfam" id="PF08281">
    <property type="entry name" value="Sigma70_r4_2"/>
    <property type="match status" value="1"/>
</dbReference>
<evidence type="ECO:0000256" key="3">
    <source>
        <dbReference type="ARBA" id="ARBA00023082"/>
    </source>
</evidence>
<keyword evidence="2 6" id="KW-0805">Transcription regulation</keyword>
<organism evidence="9 10">
    <name type="scientific">Sphingobacterium puteale</name>
    <dbReference type="NCBI Taxonomy" id="2420510"/>
    <lineage>
        <taxon>Bacteria</taxon>
        <taxon>Pseudomonadati</taxon>
        <taxon>Bacteroidota</taxon>
        <taxon>Sphingobacteriia</taxon>
        <taxon>Sphingobacteriales</taxon>
        <taxon>Sphingobacteriaceae</taxon>
        <taxon>Sphingobacterium</taxon>
    </lineage>
</organism>
<evidence type="ECO:0000256" key="2">
    <source>
        <dbReference type="ARBA" id="ARBA00023015"/>
    </source>
</evidence>
<dbReference type="Gene3D" id="1.10.10.10">
    <property type="entry name" value="Winged helix-like DNA-binding domain superfamily/Winged helix DNA-binding domain"/>
    <property type="match status" value="1"/>
</dbReference>
<dbReference type="NCBIfam" id="TIGR02937">
    <property type="entry name" value="sigma70-ECF"/>
    <property type="match status" value="1"/>
</dbReference>
<evidence type="ECO:0000313" key="10">
    <source>
        <dbReference type="Proteomes" id="UP000282423"/>
    </source>
</evidence>
<proteinExistence type="inferred from homology"/>
<dbReference type="Pfam" id="PF04542">
    <property type="entry name" value="Sigma70_r2"/>
    <property type="match status" value="1"/>
</dbReference>
<dbReference type="NCBIfam" id="TIGR02985">
    <property type="entry name" value="Sig70_bacteroi1"/>
    <property type="match status" value="1"/>
</dbReference>
<dbReference type="InterPro" id="IPR014327">
    <property type="entry name" value="RNA_pol_sigma70_bacteroid"/>
</dbReference>